<dbReference type="EMBL" id="DF974387">
    <property type="protein sequence ID" value="GAU48142.1"/>
    <property type="molecule type" value="Genomic_DNA"/>
</dbReference>
<accession>A0A2Z6PES4</accession>
<gene>
    <name evidence="2" type="ORF">TSUD_302750</name>
</gene>
<organism evidence="2 3">
    <name type="scientific">Trifolium subterraneum</name>
    <name type="common">Subterranean clover</name>
    <dbReference type="NCBI Taxonomy" id="3900"/>
    <lineage>
        <taxon>Eukaryota</taxon>
        <taxon>Viridiplantae</taxon>
        <taxon>Streptophyta</taxon>
        <taxon>Embryophyta</taxon>
        <taxon>Tracheophyta</taxon>
        <taxon>Spermatophyta</taxon>
        <taxon>Magnoliopsida</taxon>
        <taxon>eudicotyledons</taxon>
        <taxon>Gunneridae</taxon>
        <taxon>Pentapetalae</taxon>
        <taxon>rosids</taxon>
        <taxon>fabids</taxon>
        <taxon>Fabales</taxon>
        <taxon>Fabaceae</taxon>
        <taxon>Papilionoideae</taxon>
        <taxon>50 kb inversion clade</taxon>
        <taxon>NPAAA clade</taxon>
        <taxon>Hologalegina</taxon>
        <taxon>IRL clade</taxon>
        <taxon>Trifolieae</taxon>
        <taxon>Trifolium</taxon>
    </lineage>
</organism>
<dbReference type="AlphaFoldDB" id="A0A2Z6PES4"/>
<evidence type="ECO:0000256" key="1">
    <source>
        <dbReference type="SAM" id="MobiDB-lite"/>
    </source>
</evidence>
<proteinExistence type="predicted"/>
<dbReference type="Proteomes" id="UP000242715">
    <property type="component" value="Unassembled WGS sequence"/>
</dbReference>
<name>A0A2Z6PES4_TRISU</name>
<evidence type="ECO:0000313" key="2">
    <source>
        <dbReference type="EMBL" id="GAU48142.1"/>
    </source>
</evidence>
<sequence>MSNHDSTKKRKIENHDEQNGLIQSIVPSAPTPTNNLNLIPTNNPNMDFQINKMGNMTDCNFYLPDAGDNSGLAFSVAAQDAYFSKDNKNTCAYVGSMLCLVVPAFKNSVEAAFDGIGIRPRFISLPSDANENNISISSSNLDWSSILVVFGYCILTLFKIDNIKLFNPDSDWTTKRPVLDRIEELRAKVGCPGKYLRIPFDEKSEDAIRTMLGTHALCTSVISFLMNSFNHPDSQISSLCNYLSYTISWSGDMRVFTVMNKWLLKTKSPVLSGSRVKLEVDNLEETIKAITSHTYPQYFSHLCSASELFHLDVSRFPNLFYVALVLEKGWDDVDIEYYCDHISGANYKTVCELLKVHRKAMANNRVSTRRMPTIPGI</sequence>
<reference evidence="3" key="1">
    <citation type="journal article" date="2017" name="Front. Plant Sci.">
        <title>Climate Clever Clovers: New Paradigm to Reduce the Environmental Footprint of Ruminants by Breeding Low Methanogenic Forages Utilizing Haplotype Variation.</title>
        <authorList>
            <person name="Kaur P."/>
            <person name="Appels R."/>
            <person name="Bayer P.E."/>
            <person name="Keeble-Gagnere G."/>
            <person name="Wang J."/>
            <person name="Hirakawa H."/>
            <person name="Shirasawa K."/>
            <person name="Vercoe P."/>
            <person name="Stefanova K."/>
            <person name="Durmic Z."/>
            <person name="Nichols P."/>
            <person name="Revell C."/>
            <person name="Isobe S.N."/>
            <person name="Edwards D."/>
            <person name="Erskine W."/>
        </authorList>
    </citation>
    <scope>NUCLEOTIDE SEQUENCE [LARGE SCALE GENOMIC DNA]</scope>
    <source>
        <strain evidence="3">cv. Daliak</strain>
    </source>
</reference>
<keyword evidence="3" id="KW-1185">Reference proteome</keyword>
<dbReference type="OrthoDB" id="1425231at2759"/>
<feature type="region of interest" description="Disordered" evidence="1">
    <location>
        <begin position="1"/>
        <end position="20"/>
    </location>
</feature>
<evidence type="ECO:0000313" key="3">
    <source>
        <dbReference type="Proteomes" id="UP000242715"/>
    </source>
</evidence>
<protein>
    <submittedName>
        <fullName evidence="2">Uncharacterized protein</fullName>
    </submittedName>
</protein>